<dbReference type="InterPro" id="IPR043595">
    <property type="entry name" value="FaeB/C/D"/>
</dbReference>
<dbReference type="GO" id="GO:0005576">
    <property type="term" value="C:extracellular region"/>
    <property type="evidence" value="ECO:0007669"/>
    <property type="project" value="UniProtKB-SubCell"/>
</dbReference>
<dbReference type="InterPro" id="IPR015919">
    <property type="entry name" value="Cadherin-like_sf"/>
</dbReference>
<dbReference type="Gene3D" id="3.40.50.1820">
    <property type="entry name" value="alpha/beta hydrolase"/>
    <property type="match status" value="1"/>
</dbReference>
<keyword evidence="4" id="KW-0732">Signal</keyword>
<evidence type="ECO:0000256" key="4">
    <source>
        <dbReference type="ARBA" id="ARBA00022729"/>
    </source>
</evidence>
<dbReference type="GO" id="GO:0007156">
    <property type="term" value="P:homophilic cell adhesion via plasma membrane adhesion molecules"/>
    <property type="evidence" value="ECO:0007669"/>
    <property type="project" value="InterPro"/>
</dbReference>
<comment type="subcellular location">
    <subcellularLocation>
        <location evidence="1">Secreted</location>
    </subcellularLocation>
</comment>
<keyword evidence="7" id="KW-0624">Polysaccharide degradation</keyword>
<accession>A0A381YYM5</accession>
<dbReference type="GO" id="GO:0005509">
    <property type="term" value="F:calcium ion binding"/>
    <property type="evidence" value="ECO:0007669"/>
    <property type="project" value="InterPro"/>
</dbReference>
<sequence length="418" mass="45695">MLLVACGGGGGSSDNSTNTANIAPRITNFTRSYEAYENQTAAFTVVATDPDSSVLTYSISGTDASQFTIGSTSGQVMFANNPDFENPGDDNEDNQYQFSVAVSDGSLNDTEEFTVTVLDDYSDNPDSDPECSVYIIEGDIAIPNTEQCTMFRGGLLREFIIYVPDSYASQTSPVPLLFSLHGYTSRAEWNYNYTGFQAVADNNGFIVIYPQGSIYTATGETHWNVGGWTTGSTTDDIDFMNSLIDYLPLNYSIDPNRVYSTGMSNGGFMSYHLVCNLSTKIAAIASVTGSMTNKTYNNCDPKHPTPVMQIHGKQDGIVPYAGNSDMKPIEEVMDYWVGYNGCNLTPTQTQIADVDGDGYGGTHTQYINCLNNVGVELYLLDAVGHEWPAIDDDDNYDIHSADVIWNFFSKYNIDGLIE</sequence>
<reference evidence="9" key="1">
    <citation type="submission" date="2018-05" db="EMBL/GenBank/DDBJ databases">
        <authorList>
            <person name="Lanie J.A."/>
            <person name="Ng W.-L."/>
            <person name="Kazmierczak K.M."/>
            <person name="Andrzejewski T.M."/>
            <person name="Davidsen T.M."/>
            <person name="Wayne K.J."/>
            <person name="Tettelin H."/>
            <person name="Glass J.I."/>
            <person name="Rusch D."/>
            <person name="Podicherti R."/>
            <person name="Tsui H.-C.T."/>
            <person name="Winkler M.E."/>
        </authorList>
    </citation>
    <scope>NUCLEOTIDE SEQUENCE</scope>
</reference>
<dbReference type="SMART" id="SM00112">
    <property type="entry name" value="CA"/>
    <property type="match status" value="1"/>
</dbReference>
<dbReference type="InterPro" id="IPR003140">
    <property type="entry name" value="PLipase/COase/thioEstase"/>
</dbReference>
<evidence type="ECO:0000256" key="6">
    <source>
        <dbReference type="ARBA" id="ARBA00023277"/>
    </source>
</evidence>
<evidence type="ECO:0000313" key="9">
    <source>
        <dbReference type="EMBL" id="SVA82115.1"/>
    </source>
</evidence>
<proteinExistence type="predicted"/>
<dbReference type="InterPro" id="IPR029058">
    <property type="entry name" value="AB_hydrolase_fold"/>
</dbReference>
<dbReference type="AlphaFoldDB" id="A0A381YYM5"/>
<keyword evidence="5" id="KW-0378">Hydrolase</keyword>
<dbReference type="Gene3D" id="2.60.40.60">
    <property type="entry name" value="Cadherins"/>
    <property type="match status" value="1"/>
</dbReference>
<evidence type="ECO:0000259" key="8">
    <source>
        <dbReference type="PROSITE" id="PS50268"/>
    </source>
</evidence>
<evidence type="ECO:0000256" key="7">
    <source>
        <dbReference type="ARBA" id="ARBA00023326"/>
    </source>
</evidence>
<dbReference type="GO" id="GO:0016020">
    <property type="term" value="C:membrane"/>
    <property type="evidence" value="ECO:0007669"/>
    <property type="project" value="InterPro"/>
</dbReference>
<dbReference type="SUPFAM" id="SSF53474">
    <property type="entry name" value="alpha/beta-Hydrolases"/>
    <property type="match status" value="1"/>
</dbReference>
<protein>
    <recommendedName>
        <fullName evidence="8">Cadherin domain-containing protein</fullName>
    </recommendedName>
</protein>
<dbReference type="PANTHER" id="PTHR38050">
    <property type="match status" value="1"/>
</dbReference>
<evidence type="ECO:0000256" key="3">
    <source>
        <dbReference type="ARBA" id="ARBA00022651"/>
    </source>
</evidence>
<name>A0A381YYM5_9ZZZZ</name>
<gene>
    <name evidence="9" type="ORF">METZ01_LOCUS134969</name>
</gene>
<dbReference type="SUPFAM" id="SSF49313">
    <property type="entry name" value="Cadherin-like"/>
    <property type="match status" value="1"/>
</dbReference>
<dbReference type="EMBL" id="UINC01019399">
    <property type="protein sequence ID" value="SVA82115.1"/>
    <property type="molecule type" value="Genomic_DNA"/>
</dbReference>
<organism evidence="9">
    <name type="scientific">marine metagenome</name>
    <dbReference type="NCBI Taxonomy" id="408172"/>
    <lineage>
        <taxon>unclassified sequences</taxon>
        <taxon>metagenomes</taxon>
        <taxon>ecological metagenomes</taxon>
    </lineage>
</organism>
<evidence type="ECO:0000256" key="5">
    <source>
        <dbReference type="ARBA" id="ARBA00022801"/>
    </source>
</evidence>
<feature type="domain" description="Cadherin" evidence="8">
    <location>
        <begin position="27"/>
        <end position="127"/>
    </location>
</feature>
<keyword evidence="2" id="KW-0964">Secreted</keyword>
<evidence type="ECO:0000256" key="1">
    <source>
        <dbReference type="ARBA" id="ARBA00004613"/>
    </source>
</evidence>
<dbReference type="PROSITE" id="PS50268">
    <property type="entry name" value="CADHERIN_2"/>
    <property type="match status" value="1"/>
</dbReference>
<keyword evidence="6" id="KW-0119">Carbohydrate metabolism</keyword>
<dbReference type="GO" id="GO:0045493">
    <property type="term" value="P:xylan catabolic process"/>
    <property type="evidence" value="ECO:0007669"/>
    <property type="project" value="UniProtKB-KW"/>
</dbReference>
<dbReference type="PANTHER" id="PTHR38050:SF2">
    <property type="entry name" value="FERULOYL ESTERASE C-RELATED"/>
    <property type="match status" value="1"/>
</dbReference>
<evidence type="ECO:0000256" key="2">
    <source>
        <dbReference type="ARBA" id="ARBA00022525"/>
    </source>
</evidence>
<dbReference type="InterPro" id="IPR002126">
    <property type="entry name" value="Cadherin-like_dom"/>
</dbReference>
<keyword evidence="3" id="KW-0858">Xylan degradation</keyword>
<dbReference type="CDD" id="cd11304">
    <property type="entry name" value="Cadherin_repeat"/>
    <property type="match status" value="1"/>
</dbReference>
<dbReference type="GO" id="GO:0030600">
    <property type="term" value="F:feruloyl esterase activity"/>
    <property type="evidence" value="ECO:0007669"/>
    <property type="project" value="InterPro"/>
</dbReference>
<dbReference type="Pfam" id="PF02230">
    <property type="entry name" value="Abhydrolase_2"/>
    <property type="match status" value="1"/>
</dbReference>